<organism evidence="1">
    <name type="scientific">marine sediment metagenome</name>
    <dbReference type="NCBI Taxonomy" id="412755"/>
    <lineage>
        <taxon>unclassified sequences</taxon>
        <taxon>metagenomes</taxon>
        <taxon>ecological metagenomes</taxon>
    </lineage>
</organism>
<proteinExistence type="predicted"/>
<comment type="caution">
    <text evidence="1">The sequence shown here is derived from an EMBL/GenBank/DDBJ whole genome shotgun (WGS) entry which is preliminary data.</text>
</comment>
<accession>A0A0F9U354</accession>
<evidence type="ECO:0008006" key="2">
    <source>
        <dbReference type="Google" id="ProtNLM"/>
    </source>
</evidence>
<dbReference type="InterPro" id="IPR011604">
    <property type="entry name" value="PDDEXK-like_dom_sf"/>
</dbReference>
<gene>
    <name evidence="1" type="ORF">LCGC14_0316540</name>
</gene>
<dbReference type="Gene3D" id="3.90.320.10">
    <property type="match status" value="1"/>
</dbReference>
<dbReference type="AlphaFoldDB" id="A0A0F9U354"/>
<dbReference type="EMBL" id="LAZR01000211">
    <property type="protein sequence ID" value="KKN81742.1"/>
    <property type="molecule type" value="Genomic_DNA"/>
</dbReference>
<sequence length="295" mass="32471">MLTWLNCPDGGTTPIPNCLSECRMEQRCLTTPTIKAVTQQREWNGIPSTTQCLNGTMYEFLRITKPYGIAPESMAFALLGTQHHSALENAAKELGLPAEIALTDGDRDIFDLLEPDEEYNYVLTDYKTWGSFKVAKALGVVSIGKKPDPDGGVYKRGGNWGAAGSPKMVNAFDVVPEAAENTETELQLNRYRIMLKDKGLLVGRMQIQVTVRDGGLQVARGRGVEKLMYLIPVRELDEDDVREFFEEKTAMLLAALSAGECNQPCNDEENWGGTRCTSYCDVSAYCPMGVLHAGG</sequence>
<protein>
    <recommendedName>
        <fullName evidence="2">PD-(D/E)XK endonuclease-like domain-containing protein</fullName>
    </recommendedName>
</protein>
<evidence type="ECO:0000313" key="1">
    <source>
        <dbReference type="EMBL" id="KKN81742.1"/>
    </source>
</evidence>
<name>A0A0F9U354_9ZZZZ</name>
<reference evidence="1" key="1">
    <citation type="journal article" date="2015" name="Nature">
        <title>Complex archaea that bridge the gap between prokaryotes and eukaryotes.</title>
        <authorList>
            <person name="Spang A."/>
            <person name="Saw J.H."/>
            <person name="Jorgensen S.L."/>
            <person name="Zaremba-Niedzwiedzka K."/>
            <person name="Martijn J."/>
            <person name="Lind A.E."/>
            <person name="van Eijk R."/>
            <person name="Schleper C."/>
            <person name="Guy L."/>
            <person name="Ettema T.J."/>
        </authorList>
    </citation>
    <scope>NUCLEOTIDE SEQUENCE</scope>
</reference>